<dbReference type="SUPFAM" id="SSF55729">
    <property type="entry name" value="Acyl-CoA N-acyltransferases (Nat)"/>
    <property type="match status" value="1"/>
</dbReference>
<keyword evidence="1" id="KW-0472">Membrane</keyword>
<dbReference type="InterPro" id="IPR000182">
    <property type="entry name" value="GNAT_dom"/>
</dbReference>
<name>A0A084Y492_9PROT</name>
<feature type="transmembrane region" description="Helical" evidence="1">
    <location>
        <begin position="65"/>
        <end position="90"/>
    </location>
</feature>
<protein>
    <submittedName>
        <fullName evidence="3">Spermidine N1-acetyltransferase</fullName>
    </submittedName>
</protein>
<dbReference type="GO" id="GO:0016747">
    <property type="term" value="F:acyltransferase activity, transferring groups other than amino-acyl groups"/>
    <property type="evidence" value="ECO:0007669"/>
    <property type="project" value="InterPro"/>
</dbReference>
<accession>A0A084Y492</accession>
<organism evidence="3 4">
    <name type="scientific">Candidatus Accumulibacter vicinus</name>
    <dbReference type="NCBI Taxonomy" id="2954382"/>
    <lineage>
        <taxon>Bacteria</taxon>
        <taxon>Pseudomonadati</taxon>
        <taxon>Pseudomonadota</taxon>
        <taxon>Betaproteobacteria</taxon>
        <taxon>Candidatus Accumulibacter</taxon>
    </lineage>
</organism>
<gene>
    <name evidence="3" type="ORF">CAPSK01_000799</name>
</gene>
<dbReference type="Gene3D" id="3.40.630.30">
    <property type="match status" value="1"/>
</dbReference>
<keyword evidence="3" id="KW-0808">Transferase</keyword>
<evidence type="ECO:0000313" key="4">
    <source>
        <dbReference type="Proteomes" id="UP000019812"/>
    </source>
</evidence>
<keyword evidence="1" id="KW-1133">Transmembrane helix</keyword>
<evidence type="ECO:0000256" key="1">
    <source>
        <dbReference type="SAM" id="Phobius"/>
    </source>
</evidence>
<dbReference type="EMBL" id="JDSS02000013">
    <property type="protein sequence ID" value="KFB69536.1"/>
    <property type="molecule type" value="Genomic_DNA"/>
</dbReference>
<dbReference type="STRING" id="1457154.CAPSK01_000799"/>
<feature type="domain" description="N-acetyltransferase" evidence="2">
    <location>
        <begin position="30"/>
        <end position="119"/>
    </location>
</feature>
<dbReference type="Proteomes" id="UP000019812">
    <property type="component" value="Unassembled WGS sequence"/>
</dbReference>
<dbReference type="Pfam" id="PF13302">
    <property type="entry name" value="Acetyltransf_3"/>
    <property type="match status" value="1"/>
</dbReference>
<dbReference type="InterPro" id="IPR016181">
    <property type="entry name" value="Acyl_CoA_acyltransferase"/>
</dbReference>
<evidence type="ECO:0000313" key="3">
    <source>
        <dbReference type="EMBL" id="KFB69536.1"/>
    </source>
</evidence>
<dbReference type="AlphaFoldDB" id="A0A084Y492"/>
<proteinExistence type="predicted"/>
<evidence type="ECO:0000259" key="2">
    <source>
        <dbReference type="Pfam" id="PF13302"/>
    </source>
</evidence>
<reference evidence="3 4" key="1">
    <citation type="submission" date="2014-07" db="EMBL/GenBank/DDBJ databases">
        <title>Expanding our view of genomic diversity in Candidatus Accumulibacter clades.</title>
        <authorList>
            <person name="Skennerton C.T."/>
            <person name="Barr J.J."/>
            <person name="Slater F.R."/>
            <person name="Bond P.L."/>
            <person name="Tyson G.W."/>
        </authorList>
    </citation>
    <scope>NUCLEOTIDE SEQUENCE [LARGE SCALE GENOMIC DNA]</scope>
    <source>
        <strain evidence="4">SK-01</strain>
    </source>
</reference>
<sequence length="177" mass="19827">MHAFHRLAPPLPAANYDLVAVLNREYHSTIDKSRALHWVVRTPHGEPWGLLSLTDISLQHKRAEVLLGVLPGAPFGLTTAAMLMLFQFYFRAMKFNKLYSLVFADNRHSLRGTLHLGFKQEGLLRKHTFDPLTHGHVDVVQTGLLADEAFSLSNTRLMHRLLKNQTNARQGAGQAGG</sequence>
<comment type="caution">
    <text evidence="3">The sequence shown here is derived from an EMBL/GenBank/DDBJ whole genome shotgun (WGS) entry which is preliminary data.</text>
</comment>
<keyword evidence="1" id="KW-0812">Transmembrane</keyword>